<evidence type="ECO:0000256" key="7">
    <source>
        <dbReference type="ARBA" id="ARBA00066885"/>
    </source>
</evidence>
<evidence type="ECO:0000256" key="3">
    <source>
        <dbReference type="ARBA" id="ARBA00022741"/>
    </source>
</evidence>
<feature type="domain" description="Poly A polymerase head" evidence="14">
    <location>
        <begin position="66"/>
        <end position="208"/>
    </location>
</feature>
<dbReference type="CDD" id="cd05398">
    <property type="entry name" value="NT_ClassII-CCAase"/>
    <property type="match status" value="1"/>
</dbReference>
<dbReference type="Gene3D" id="1.10.3090.10">
    <property type="entry name" value="cca-adding enzyme, domain 2"/>
    <property type="match status" value="1"/>
</dbReference>
<evidence type="ECO:0000256" key="5">
    <source>
        <dbReference type="ARBA" id="ARBA00050431"/>
    </source>
</evidence>
<evidence type="ECO:0000256" key="10">
    <source>
        <dbReference type="ARBA" id="ARBA00077436"/>
    </source>
</evidence>
<evidence type="ECO:0000256" key="9">
    <source>
        <dbReference type="ARBA" id="ARBA00076038"/>
    </source>
</evidence>
<dbReference type="GO" id="GO:0001680">
    <property type="term" value="P:tRNA 3'-terminal CCA addition"/>
    <property type="evidence" value="ECO:0007669"/>
    <property type="project" value="TreeGrafter"/>
</dbReference>
<dbReference type="GO" id="GO:0004810">
    <property type="term" value="F:CCA tRNA nucleotidyltransferase activity"/>
    <property type="evidence" value="ECO:0007669"/>
    <property type="project" value="UniProtKB-EC"/>
</dbReference>
<dbReference type="GO" id="GO:0005739">
    <property type="term" value="C:mitochondrion"/>
    <property type="evidence" value="ECO:0007669"/>
    <property type="project" value="UniProtKB-ARBA"/>
</dbReference>
<keyword evidence="4 13" id="KW-0694">RNA-binding</keyword>
<feature type="domain" description="tRNA nucleotidyltransferase/poly(A) polymerase RNA and SrmB- binding" evidence="15">
    <location>
        <begin position="235"/>
        <end position="294"/>
    </location>
</feature>
<dbReference type="PANTHER" id="PTHR13734:SF5">
    <property type="entry name" value="CCA TRNA NUCLEOTIDYLTRANSFERASE, MITOCHONDRIAL"/>
    <property type="match status" value="1"/>
</dbReference>
<comment type="catalytic activity">
    <reaction evidence="5">
        <text>a tRNA precursor + 2 CTP + ATP = a tRNA with a 3' CCA end + 3 diphosphate</text>
        <dbReference type="Rhea" id="RHEA:14433"/>
        <dbReference type="Rhea" id="RHEA-COMP:10465"/>
        <dbReference type="Rhea" id="RHEA-COMP:10468"/>
        <dbReference type="ChEBI" id="CHEBI:30616"/>
        <dbReference type="ChEBI" id="CHEBI:33019"/>
        <dbReference type="ChEBI" id="CHEBI:37563"/>
        <dbReference type="ChEBI" id="CHEBI:74896"/>
        <dbReference type="ChEBI" id="CHEBI:83071"/>
        <dbReference type="EC" id="2.7.7.72"/>
    </reaction>
</comment>
<dbReference type="EC" id="2.7.7.72" evidence="7"/>
<comment type="similarity">
    <text evidence="1 13">Belongs to the tRNA nucleotidyltransferase/poly(A) polymerase family.</text>
</comment>
<dbReference type="Pfam" id="PF01743">
    <property type="entry name" value="PolyA_pol"/>
    <property type="match status" value="1"/>
</dbReference>
<dbReference type="PANTHER" id="PTHR13734">
    <property type="entry name" value="TRNA-NUCLEOTIDYLTRANSFERASE"/>
    <property type="match status" value="1"/>
</dbReference>
<evidence type="ECO:0000256" key="13">
    <source>
        <dbReference type="RuleBase" id="RU003953"/>
    </source>
</evidence>
<dbReference type="AlphaFoldDB" id="A0A060TBR5"/>
<dbReference type="SUPFAM" id="SSF81301">
    <property type="entry name" value="Nucleotidyltransferase"/>
    <property type="match status" value="1"/>
</dbReference>
<evidence type="ECO:0000256" key="12">
    <source>
        <dbReference type="ARBA" id="ARBA00082324"/>
    </source>
</evidence>
<dbReference type="GO" id="GO:0052929">
    <property type="term" value="F:ATP:3'-cytidine-cytidine-tRNA adenylyltransferase activity"/>
    <property type="evidence" value="ECO:0007669"/>
    <property type="project" value="TreeGrafter"/>
</dbReference>
<gene>
    <name evidence="16" type="ORF">GNLVRS02_ARAD1D37048g</name>
</gene>
<evidence type="ECO:0000256" key="1">
    <source>
        <dbReference type="ARBA" id="ARBA00007265"/>
    </source>
</evidence>
<evidence type="ECO:0000256" key="8">
    <source>
        <dbReference type="ARBA" id="ARBA00072969"/>
    </source>
</evidence>
<dbReference type="InterPro" id="IPR002646">
    <property type="entry name" value="PolA_pol_head_dom"/>
</dbReference>
<dbReference type="PhylomeDB" id="A0A060TBR5"/>
<comment type="function">
    <text evidence="6">Nucleotidyltransferase that catalyzes the addition and repair of the essential 3'-terminal CCA sequence in tRNAs, which is necessary for the attachment of amino acids to the 3' terminus of tRNA molecules, using CTP and ATP as substrates. tRNA 3'-terminal CCA addition is required both for tRNA processing and repair. Also involved in tRNA surveillance by mediating tandem CCA addition to generate a CCACCA at the 3' terminus of unstable tRNAs. While stable tRNAs receive only 3'-terminal CCA, unstable tRNAs are marked with CCACCA and rapidly degraded. The structural flexibility of RNA controls the choice between CCA versus CCACCA addition: following the first CCA addition cycle, nucleotide-binding to the active site triggers a clockwise screw motion, producing torque on the RNA. This ejects stable RNAs, whereas unstable RNAs are refolded while bound to the enzyme and subjected to a second CCA catalytic cycle.</text>
</comment>
<name>A0A060TBR5_BLAAD</name>
<dbReference type="FunFam" id="3.30.460.10:FF:000019">
    <property type="entry name" value="tRNA nucleotidyltransferase cca2"/>
    <property type="match status" value="1"/>
</dbReference>
<reference evidence="16" key="2">
    <citation type="submission" date="2014-06" db="EMBL/GenBank/DDBJ databases">
        <title>The complete genome of Blastobotrys (Arxula) adeninivorans LS3 - a yeast of biotechnological interest.</title>
        <authorList>
            <person name="Kunze G."/>
            <person name="Gaillardin C."/>
            <person name="Czernicka M."/>
            <person name="Durrens P."/>
            <person name="Martin T."/>
            <person name="Boer E."/>
            <person name="Gabaldon T."/>
            <person name="Cruz J."/>
            <person name="Talla E."/>
            <person name="Marck C."/>
            <person name="Goffeau A."/>
            <person name="Barbe V."/>
            <person name="Baret P."/>
            <person name="Baronian K."/>
            <person name="Beier S."/>
            <person name="Bleykasten C."/>
            <person name="Bode R."/>
            <person name="Casaregola S."/>
            <person name="Despons L."/>
            <person name="Fairhead C."/>
            <person name="Giersberg M."/>
            <person name="Gierski P."/>
            <person name="Hahnel U."/>
            <person name="Hartmann A."/>
            <person name="Jankowska D."/>
            <person name="Jubin C."/>
            <person name="Jung P."/>
            <person name="Lafontaine I."/>
            <person name="Leh-Louis V."/>
            <person name="Lemaire M."/>
            <person name="Marcet-Houben M."/>
            <person name="Mascher M."/>
            <person name="Morel G."/>
            <person name="Richard G.-F."/>
            <person name="Riechen J."/>
            <person name="Sacerdot C."/>
            <person name="Sarkar A."/>
            <person name="Savel G."/>
            <person name="Schacherer J."/>
            <person name="Sherman D."/>
            <person name="Straub M.-L."/>
            <person name="Stein N."/>
            <person name="Thierry A."/>
            <person name="Trautwein-Schult A."/>
            <person name="Westhof E."/>
            <person name="Worch S."/>
            <person name="Dujon B."/>
            <person name="Souciet J.-L."/>
            <person name="Wincker P."/>
            <person name="Scholz U."/>
            <person name="Neuveglise N."/>
        </authorList>
    </citation>
    <scope>NUCLEOTIDE SEQUENCE</scope>
    <source>
        <strain evidence="16">LS3</strain>
    </source>
</reference>
<keyword evidence="2 13" id="KW-0808">Transferase</keyword>
<evidence type="ECO:0000313" key="16">
    <source>
        <dbReference type="EMBL" id="CDP38545.1"/>
    </source>
</evidence>
<keyword evidence="3" id="KW-0547">Nucleotide-binding</keyword>
<dbReference type="Pfam" id="PF12627">
    <property type="entry name" value="PolyA_pol_RNAbd"/>
    <property type="match status" value="1"/>
</dbReference>
<accession>A0A060TBR5</accession>
<evidence type="ECO:0000259" key="14">
    <source>
        <dbReference type="Pfam" id="PF01743"/>
    </source>
</evidence>
<dbReference type="SUPFAM" id="SSF81891">
    <property type="entry name" value="Poly A polymerase C-terminal region-like"/>
    <property type="match status" value="1"/>
</dbReference>
<evidence type="ECO:0000256" key="2">
    <source>
        <dbReference type="ARBA" id="ARBA00022679"/>
    </source>
</evidence>
<evidence type="ECO:0000256" key="11">
    <source>
        <dbReference type="ARBA" id="ARBA00080500"/>
    </source>
</evidence>
<evidence type="ECO:0000256" key="4">
    <source>
        <dbReference type="ARBA" id="ARBA00022884"/>
    </source>
</evidence>
<protein>
    <recommendedName>
        <fullName evidence="8">CCA tRNA nucleotidyltransferase, mitochondrial</fullName>
        <ecNumber evidence="7">2.7.7.72</ecNumber>
    </recommendedName>
    <alternativeName>
        <fullName evidence="10">CCA-adding enzyme</fullName>
    </alternativeName>
    <alternativeName>
        <fullName evidence="9">tRNA CCA-pyrophosphorylase</fullName>
    </alternativeName>
    <alternativeName>
        <fullName evidence="11">tRNA adenylyltransferase</fullName>
    </alternativeName>
    <alternativeName>
        <fullName evidence="12">tRNA nucleotidyltransferase</fullName>
    </alternativeName>
</protein>
<dbReference type="EMBL" id="HG937694">
    <property type="protein sequence ID" value="CDP38545.1"/>
    <property type="molecule type" value="Genomic_DNA"/>
</dbReference>
<evidence type="ECO:0000256" key="6">
    <source>
        <dbReference type="ARBA" id="ARBA00056517"/>
    </source>
</evidence>
<dbReference type="Gene3D" id="3.30.460.10">
    <property type="entry name" value="Beta Polymerase, domain 2"/>
    <property type="match status" value="1"/>
</dbReference>
<sequence>MLRSLSRPSASRALSSPSWYYRRKFSQAARMSITLNETESKIRELLVEFSRHYDQVHDKTADPMILRITGGWVRDKLLNLQSDDLDIAINNLTGLEFAQALNNYISDNAQRLGLEPKSIHKIEKNPEKSKHLETATTKLYGLDVDFVNLRSEEYAEDSRIPQMKFGTAAEDAYRRDATLNALFYNLQEQKVEDFTGQGIEDLKNGVLRTPLAPFDTFNEDPLRVLRLIRFSAKFGFEIAPEAAQAMQNEQIKAALIKKISRERVGVEIGKTLSATHAYKGLCHISNYGLEDSIFHLFEQNVSKQDIPQSEFQRSIDQMKLVLDKVTELPDVLQTVFADSKLRLLAWLSACLSRWSHYNAVEKKKDVPAVFLIVRDALKLPLNDGKIVAKTLTSADSVTSALNTEFTRKEAIKLIRECGEHWPLTFVYALSRDIDVLPRLVTYTQKLYEEKLQDAWMAKAVVSGKDIIQAFGVKKPGPWLAKAVEYGIERQLEYPDAKKEELLDHLVNQKHEFVDQS</sequence>
<dbReference type="InterPro" id="IPR043519">
    <property type="entry name" value="NT_sf"/>
</dbReference>
<dbReference type="InterPro" id="IPR032828">
    <property type="entry name" value="PolyA_RNA-bd"/>
</dbReference>
<dbReference type="GO" id="GO:0000166">
    <property type="term" value="F:nucleotide binding"/>
    <property type="evidence" value="ECO:0007669"/>
    <property type="project" value="UniProtKB-KW"/>
</dbReference>
<proteinExistence type="inferred from homology"/>
<organism evidence="16">
    <name type="scientific">Blastobotrys adeninivorans</name>
    <name type="common">Yeast</name>
    <name type="synonym">Arxula adeninivorans</name>
    <dbReference type="NCBI Taxonomy" id="409370"/>
    <lineage>
        <taxon>Eukaryota</taxon>
        <taxon>Fungi</taxon>
        <taxon>Dikarya</taxon>
        <taxon>Ascomycota</taxon>
        <taxon>Saccharomycotina</taxon>
        <taxon>Dipodascomycetes</taxon>
        <taxon>Dipodascales</taxon>
        <taxon>Trichomonascaceae</taxon>
        <taxon>Blastobotrys</taxon>
    </lineage>
</organism>
<evidence type="ECO:0000259" key="15">
    <source>
        <dbReference type="Pfam" id="PF12627"/>
    </source>
</evidence>
<dbReference type="GO" id="GO:0052927">
    <property type="term" value="F:CC tRNA cytidylyltransferase activity"/>
    <property type="evidence" value="ECO:0007669"/>
    <property type="project" value="TreeGrafter"/>
</dbReference>
<reference evidence="16" key="1">
    <citation type="submission" date="2014-02" db="EMBL/GenBank/DDBJ databases">
        <authorList>
            <person name="Genoscope - CEA"/>
        </authorList>
    </citation>
    <scope>NUCLEOTIDE SEQUENCE</scope>
    <source>
        <strain evidence="16">LS3</strain>
    </source>
</reference>
<dbReference type="GO" id="GO:0003723">
    <property type="term" value="F:RNA binding"/>
    <property type="evidence" value="ECO:0007669"/>
    <property type="project" value="UniProtKB-KW"/>
</dbReference>